<dbReference type="EMBL" id="JAKRVX010000006">
    <property type="protein sequence ID" value="MCL9817838.1"/>
    <property type="molecule type" value="Genomic_DNA"/>
</dbReference>
<reference evidence="1" key="2">
    <citation type="submission" date="2022-02" db="EMBL/GenBank/DDBJ databases">
        <authorList>
            <person name="Elcheninov A.G."/>
            <person name="Sorokin D.Y."/>
            <person name="Kublanov I.V."/>
        </authorList>
    </citation>
    <scope>NUCLEOTIDE SEQUENCE</scope>
    <source>
        <strain evidence="1">AArc-St2</strain>
    </source>
</reference>
<reference evidence="1" key="1">
    <citation type="journal article" date="2022" name="Syst. Appl. Microbiol.">
        <title>Natronocalculus amylovorans gen. nov., sp. nov., and Natranaeroarchaeum aerophilus sp. nov., dominant culturable amylolytic natronoarchaea from hypersaline soda lakes in southwestern Siberia.</title>
        <authorList>
            <person name="Sorokin D.Y."/>
            <person name="Elcheninov A.G."/>
            <person name="Khizhniak T.V."/>
            <person name="Koenen M."/>
            <person name="Bale N.J."/>
            <person name="Damste J.S.S."/>
            <person name="Kublanov I.V."/>
        </authorList>
    </citation>
    <scope>NUCLEOTIDE SEQUENCE</scope>
    <source>
        <strain evidence="1">AArc-St2</strain>
    </source>
</reference>
<dbReference type="AlphaFoldDB" id="A0AAE3FYQ5"/>
<protein>
    <submittedName>
        <fullName evidence="1">Hsp20/alpha crystallin family protein</fullName>
    </submittedName>
</protein>
<dbReference type="Pfam" id="PF23444">
    <property type="entry name" value="DUF7127"/>
    <property type="match status" value="1"/>
</dbReference>
<accession>A0AAE3FYQ5</accession>
<keyword evidence="2" id="KW-1185">Reference proteome</keyword>
<name>A0AAE3FYQ5_9EURY</name>
<dbReference type="Proteomes" id="UP001203207">
    <property type="component" value="Unassembled WGS sequence"/>
</dbReference>
<sequence>MNSAQLSGRDERFLRRYEYDDGWVIAADLPVDDESVDVDIVGATAIVVIDHGNQVSETEFTLPGPGATVDMKNGVLTITGQQ</sequence>
<evidence type="ECO:0000313" key="1">
    <source>
        <dbReference type="EMBL" id="MCL9817838.1"/>
    </source>
</evidence>
<proteinExistence type="predicted"/>
<gene>
    <name evidence="1" type="ORF">AArcSt2_12895</name>
</gene>
<dbReference type="RefSeq" id="WP_174654130.1">
    <property type="nucleotide sequence ID" value="NZ_JAKRVX010000006.1"/>
</dbReference>
<dbReference type="InterPro" id="IPR055551">
    <property type="entry name" value="DUF7127"/>
</dbReference>
<dbReference type="CDD" id="cd06464">
    <property type="entry name" value="ACD_sHsps-like"/>
    <property type="match status" value="1"/>
</dbReference>
<comment type="caution">
    <text evidence="1">The sequence shown here is derived from an EMBL/GenBank/DDBJ whole genome shotgun (WGS) entry which is preliminary data.</text>
</comment>
<organism evidence="1 2">
    <name type="scientific">Natronocalculus amylovorans</name>
    <dbReference type="NCBI Taxonomy" id="2917812"/>
    <lineage>
        <taxon>Archaea</taxon>
        <taxon>Methanobacteriati</taxon>
        <taxon>Methanobacteriota</taxon>
        <taxon>Stenosarchaea group</taxon>
        <taxon>Halobacteria</taxon>
        <taxon>Halobacteriales</taxon>
        <taxon>Haloferacaceae</taxon>
        <taxon>Natronocalculus</taxon>
    </lineage>
</organism>
<evidence type="ECO:0000313" key="2">
    <source>
        <dbReference type="Proteomes" id="UP001203207"/>
    </source>
</evidence>